<dbReference type="Pfam" id="PF13579">
    <property type="entry name" value="Glyco_trans_4_4"/>
    <property type="match status" value="1"/>
</dbReference>
<keyword evidence="2 5" id="KW-0808">Transferase</keyword>
<dbReference type="eggNOG" id="COG0438">
    <property type="taxonomic scope" value="Bacteria"/>
</dbReference>
<feature type="domain" description="Glycosyltransferase subfamily 4-like N-terminal" evidence="4">
    <location>
        <begin position="17"/>
        <end position="184"/>
    </location>
</feature>
<reference evidence="5 6" key="1">
    <citation type="journal article" date="2011" name="Stand. Genomic Sci.">
        <title>Complete genome sequence of the acetate-degrading sulfate reducer Desulfobacca acetoxidans type strain (ASRB2).</title>
        <authorList>
            <person name="Goker M."/>
            <person name="Teshima H."/>
            <person name="Lapidus A."/>
            <person name="Nolan M."/>
            <person name="Lucas S."/>
            <person name="Hammon N."/>
            <person name="Deshpande S."/>
            <person name="Cheng J.F."/>
            <person name="Tapia R."/>
            <person name="Han C."/>
            <person name="Goodwin L."/>
            <person name="Pitluck S."/>
            <person name="Huntemann M."/>
            <person name="Liolios K."/>
            <person name="Ivanova N."/>
            <person name="Pagani I."/>
            <person name="Mavromatis K."/>
            <person name="Ovchinikova G."/>
            <person name="Pati A."/>
            <person name="Chen A."/>
            <person name="Palaniappan K."/>
            <person name="Land M."/>
            <person name="Hauser L."/>
            <person name="Brambilla E.M."/>
            <person name="Rohde M."/>
            <person name="Spring S."/>
            <person name="Detter J.C."/>
            <person name="Woyke T."/>
            <person name="Bristow J."/>
            <person name="Eisen J.A."/>
            <person name="Markowitz V."/>
            <person name="Hugenholtz P."/>
            <person name="Kyrpides N.C."/>
            <person name="Klenk H.P."/>
        </authorList>
    </citation>
    <scope>NUCLEOTIDE SEQUENCE [LARGE SCALE GENOMIC DNA]</scope>
    <source>
        <strain evidence="6">ATCC 700848 / DSM 11109 / ASRB2</strain>
    </source>
</reference>
<dbReference type="HOGENOM" id="CLU_009583_2_1_7"/>
<accession>F2NJJ1</accession>
<reference evidence="6" key="2">
    <citation type="submission" date="2011-03" db="EMBL/GenBank/DDBJ databases">
        <title>The complete genome of Desulfobacca acetoxidans DSM 11109.</title>
        <authorList>
            <consortium name="US DOE Joint Genome Institute (JGI-PGF)"/>
            <person name="Lucas S."/>
            <person name="Copeland A."/>
            <person name="Lapidus A."/>
            <person name="Bruce D."/>
            <person name="Goodwin L."/>
            <person name="Pitluck S."/>
            <person name="Peters L."/>
            <person name="Kyrpides N."/>
            <person name="Mavromatis K."/>
            <person name="Ivanova N."/>
            <person name="Ovchinnikova G."/>
            <person name="Teshima H."/>
            <person name="Detter J.C."/>
            <person name="Han C."/>
            <person name="Land M."/>
            <person name="Hauser L."/>
            <person name="Markowitz V."/>
            <person name="Cheng J.-F."/>
            <person name="Hugenholtz P."/>
            <person name="Woyke T."/>
            <person name="Wu D."/>
            <person name="Spring S."/>
            <person name="Schueler E."/>
            <person name="Brambilla E."/>
            <person name="Klenk H.-P."/>
            <person name="Eisen J.A."/>
        </authorList>
    </citation>
    <scope>NUCLEOTIDE SEQUENCE [LARGE SCALE GENOMIC DNA]</scope>
    <source>
        <strain evidence="6">ATCC 700848 / DSM 11109 / ASRB2</strain>
    </source>
</reference>
<evidence type="ECO:0000256" key="1">
    <source>
        <dbReference type="ARBA" id="ARBA00022676"/>
    </source>
</evidence>
<name>F2NJJ1_DESAR</name>
<organism evidence="5 6">
    <name type="scientific">Desulfobacca acetoxidans (strain ATCC 700848 / DSM 11109 / ASRB2)</name>
    <dbReference type="NCBI Taxonomy" id="880072"/>
    <lineage>
        <taxon>Bacteria</taxon>
        <taxon>Pseudomonadati</taxon>
        <taxon>Thermodesulfobacteriota</taxon>
        <taxon>Desulfobaccia</taxon>
        <taxon>Desulfobaccales</taxon>
        <taxon>Desulfobaccaceae</taxon>
        <taxon>Desulfobacca</taxon>
    </lineage>
</organism>
<evidence type="ECO:0000259" key="3">
    <source>
        <dbReference type="Pfam" id="PF00534"/>
    </source>
</evidence>
<sequence>MKILHITGFYEPAWHLGGVVRSVSQLCRGLARLGHEVTVFTTDSGMDRRLDVPVNRPVDVGGVTVYYFKTDFFLKFAYSRSLGQACRRLIKNFDLMHLTAFWCYPGIPAGVAARQQEMPYLVSVHGTLRKAALQHKAWKKWIYFWAIEKRNVRGAAALHYTTAMERELDAFHRFPVPSFIVPNGLEVQEFQELPEKIAAKANFGLNPQTQVVTFLGRLHQIKNLDLLMKGMSEIGLNGKELVLLLAGPDAGAEISLKNLAESSGLNSHVKFLGPVDAVGRRNLLAASDLMALVSSNENFGNAVVEAMLAGVPVLVSEHVGICREVQADGAGLVVPLKVEAIAQGLKQMLSDPARLKAMGQAAAAAARRRYDIDIVAQQMATAYEDILTGRRRPGLNWSDSQVEGR</sequence>
<dbReference type="PANTHER" id="PTHR12526:SF510">
    <property type="entry name" value="D-INOSITOL 3-PHOSPHATE GLYCOSYLTRANSFERASE"/>
    <property type="match status" value="1"/>
</dbReference>
<dbReference type="PANTHER" id="PTHR12526">
    <property type="entry name" value="GLYCOSYLTRANSFERASE"/>
    <property type="match status" value="1"/>
</dbReference>
<gene>
    <name evidence="5" type="ordered locus">Desac_1655</name>
</gene>
<dbReference type="InterPro" id="IPR028098">
    <property type="entry name" value="Glyco_trans_4-like_N"/>
</dbReference>
<dbReference type="GO" id="GO:0016757">
    <property type="term" value="F:glycosyltransferase activity"/>
    <property type="evidence" value="ECO:0007669"/>
    <property type="project" value="UniProtKB-KW"/>
</dbReference>
<dbReference type="Gene3D" id="3.40.50.2000">
    <property type="entry name" value="Glycogen Phosphorylase B"/>
    <property type="match status" value="2"/>
</dbReference>
<evidence type="ECO:0000313" key="6">
    <source>
        <dbReference type="Proteomes" id="UP000000483"/>
    </source>
</evidence>
<keyword evidence="6" id="KW-1185">Reference proteome</keyword>
<dbReference type="Pfam" id="PF00534">
    <property type="entry name" value="Glycos_transf_1"/>
    <property type="match status" value="1"/>
</dbReference>
<dbReference type="STRING" id="880072.Desac_1655"/>
<dbReference type="RefSeq" id="WP_013706613.1">
    <property type="nucleotide sequence ID" value="NC_015388.1"/>
</dbReference>
<evidence type="ECO:0000313" key="5">
    <source>
        <dbReference type="EMBL" id="AEB09503.1"/>
    </source>
</evidence>
<dbReference type="KEGG" id="dao:Desac_1655"/>
<feature type="domain" description="Glycosyl transferase family 1" evidence="3">
    <location>
        <begin position="200"/>
        <end position="363"/>
    </location>
</feature>
<dbReference type="eggNOG" id="COG0707">
    <property type="taxonomic scope" value="Bacteria"/>
</dbReference>
<dbReference type="AlphaFoldDB" id="F2NJJ1"/>
<evidence type="ECO:0000259" key="4">
    <source>
        <dbReference type="Pfam" id="PF13579"/>
    </source>
</evidence>
<proteinExistence type="predicted"/>
<dbReference type="EMBL" id="CP002629">
    <property type="protein sequence ID" value="AEB09503.1"/>
    <property type="molecule type" value="Genomic_DNA"/>
</dbReference>
<dbReference type="InterPro" id="IPR001296">
    <property type="entry name" value="Glyco_trans_1"/>
</dbReference>
<dbReference type="OrthoDB" id="9790710at2"/>
<evidence type="ECO:0000256" key="2">
    <source>
        <dbReference type="ARBA" id="ARBA00022679"/>
    </source>
</evidence>
<dbReference type="SUPFAM" id="SSF53756">
    <property type="entry name" value="UDP-Glycosyltransferase/glycogen phosphorylase"/>
    <property type="match status" value="1"/>
</dbReference>
<dbReference type="Proteomes" id="UP000000483">
    <property type="component" value="Chromosome"/>
</dbReference>
<protein>
    <submittedName>
        <fullName evidence="5">Glycosyl transferase group 1</fullName>
    </submittedName>
</protein>
<keyword evidence="1" id="KW-0328">Glycosyltransferase</keyword>